<reference evidence="3" key="1">
    <citation type="submission" date="2016-10" db="EMBL/GenBank/DDBJ databases">
        <authorList>
            <person name="Varghese N."/>
            <person name="Submissions S."/>
        </authorList>
    </citation>
    <scope>NUCLEOTIDE SEQUENCE [LARGE SCALE GENOMIC DNA]</scope>
    <source>
        <strain evidence="3">CGMCC 1.7715</strain>
    </source>
</reference>
<dbReference type="Pfam" id="PF07238">
    <property type="entry name" value="PilZ"/>
    <property type="match status" value="1"/>
</dbReference>
<proteinExistence type="predicted"/>
<protein>
    <submittedName>
        <fullName evidence="2">PilZ domain-containing protein</fullName>
    </submittedName>
</protein>
<evidence type="ECO:0000313" key="2">
    <source>
        <dbReference type="EMBL" id="SFO95170.1"/>
    </source>
</evidence>
<gene>
    <name evidence="2" type="ORF">SAMN04488060_0930</name>
</gene>
<name>A0A1I5LCZ4_9SPHN</name>
<keyword evidence="3" id="KW-1185">Reference proteome</keyword>
<sequence>MTMQQRIFDRTTSNLVIDCIVQRQRERAILCDISASGCRMELFDGVVQIGSTIIFEVDDRLAFAGEVVWTRGGEAGVQFTRSLPARVMTALEM</sequence>
<dbReference type="InterPro" id="IPR009875">
    <property type="entry name" value="PilZ_domain"/>
</dbReference>
<dbReference type="Proteomes" id="UP000199331">
    <property type="component" value="Unassembled WGS sequence"/>
</dbReference>
<evidence type="ECO:0000313" key="3">
    <source>
        <dbReference type="Proteomes" id="UP000199331"/>
    </source>
</evidence>
<organism evidence="2 3">
    <name type="scientific">Qipengyuania nanhaisediminis</name>
    <dbReference type="NCBI Taxonomy" id="604088"/>
    <lineage>
        <taxon>Bacteria</taxon>
        <taxon>Pseudomonadati</taxon>
        <taxon>Pseudomonadota</taxon>
        <taxon>Alphaproteobacteria</taxon>
        <taxon>Sphingomonadales</taxon>
        <taxon>Erythrobacteraceae</taxon>
        <taxon>Qipengyuania</taxon>
    </lineage>
</organism>
<dbReference type="GO" id="GO:0035438">
    <property type="term" value="F:cyclic-di-GMP binding"/>
    <property type="evidence" value="ECO:0007669"/>
    <property type="project" value="InterPro"/>
</dbReference>
<dbReference type="EMBL" id="FOWZ01000001">
    <property type="protein sequence ID" value="SFO95170.1"/>
    <property type="molecule type" value="Genomic_DNA"/>
</dbReference>
<dbReference type="Gene3D" id="2.40.10.220">
    <property type="entry name" value="predicted glycosyltransferase like domains"/>
    <property type="match status" value="1"/>
</dbReference>
<accession>A0A1I5LCZ4</accession>
<dbReference type="AlphaFoldDB" id="A0A1I5LCZ4"/>
<feature type="domain" description="PilZ" evidence="1">
    <location>
        <begin position="4"/>
        <end position="91"/>
    </location>
</feature>
<dbReference type="RefSeq" id="WP_143089567.1">
    <property type="nucleotide sequence ID" value="NZ_FOWZ01000001.1"/>
</dbReference>
<evidence type="ECO:0000259" key="1">
    <source>
        <dbReference type="Pfam" id="PF07238"/>
    </source>
</evidence>
<dbReference type="OrthoDB" id="7508603at2"/>
<dbReference type="SUPFAM" id="SSF141371">
    <property type="entry name" value="PilZ domain-like"/>
    <property type="match status" value="1"/>
</dbReference>